<evidence type="ECO:0000313" key="3">
    <source>
        <dbReference type="Proteomes" id="UP000237000"/>
    </source>
</evidence>
<dbReference type="InParanoid" id="A0A2P5CC71"/>
<feature type="chain" id="PRO_5015166847" evidence="1">
    <location>
        <begin position="19"/>
        <end position="195"/>
    </location>
</feature>
<dbReference type="Proteomes" id="UP000237000">
    <property type="component" value="Unassembled WGS sequence"/>
</dbReference>
<evidence type="ECO:0000313" key="2">
    <source>
        <dbReference type="EMBL" id="PON58595.1"/>
    </source>
</evidence>
<sequence>MGWVIILWTLVLAMAANSKRDAKTLASCLQYRVESLSLFSLLAPFEAITRDFAFSKSPPTINFRNNCYILPLVSPTLDDAVADLNKLDWRECFNTSIQTISPTVTHRLVISSTATHPVLKHHSSADCSNKRRTKRKAISEIGNHGGFLAPPRGTAAVLIRRIGQPKKVPRTKRTTPHIKSSEEEENDFAAFLCFI</sequence>
<name>A0A2P5CC71_TREOI</name>
<protein>
    <submittedName>
        <fullName evidence="2">Uncharacterized protein</fullName>
    </submittedName>
</protein>
<accession>A0A2P5CC71</accession>
<proteinExistence type="predicted"/>
<gene>
    <name evidence="2" type="ORF">TorRG33x02_290800</name>
</gene>
<keyword evidence="3" id="KW-1185">Reference proteome</keyword>
<comment type="caution">
    <text evidence="2">The sequence shown here is derived from an EMBL/GenBank/DDBJ whole genome shotgun (WGS) entry which is preliminary data.</text>
</comment>
<evidence type="ECO:0000256" key="1">
    <source>
        <dbReference type="SAM" id="SignalP"/>
    </source>
</evidence>
<dbReference type="EMBL" id="JXTC01000384">
    <property type="protein sequence ID" value="PON58595.1"/>
    <property type="molecule type" value="Genomic_DNA"/>
</dbReference>
<keyword evidence="1" id="KW-0732">Signal</keyword>
<feature type="signal peptide" evidence="1">
    <location>
        <begin position="1"/>
        <end position="18"/>
    </location>
</feature>
<organism evidence="2 3">
    <name type="scientific">Trema orientale</name>
    <name type="common">Charcoal tree</name>
    <name type="synonym">Celtis orientalis</name>
    <dbReference type="NCBI Taxonomy" id="63057"/>
    <lineage>
        <taxon>Eukaryota</taxon>
        <taxon>Viridiplantae</taxon>
        <taxon>Streptophyta</taxon>
        <taxon>Embryophyta</taxon>
        <taxon>Tracheophyta</taxon>
        <taxon>Spermatophyta</taxon>
        <taxon>Magnoliopsida</taxon>
        <taxon>eudicotyledons</taxon>
        <taxon>Gunneridae</taxon>
        <taxon>Pentapetalae</taxon>
        <taxon>rosids</taxon>
        <taxon>fabids</taxon>
        <taxon>Rosales</taxon>
        <taxon>Cannabaceae</taxon>
        <taxon>Trema</taxon>
    </lineage>
</organism>
<dbReference type="AlphaFoldDB" id="A0A2P5CC71"/>
<reference evidence="3" key="1">
    <citation type="submission" date="2016-06" db="EMBL/GenBank/DDBJ databases">
        <title>Parallel loss of symbiosis genes in relatives of nitrogen-fixing non-legume Parasponia.</title>
        <authorList>
            <person name="Van Velzen R."/>
            <person name="Holmer R."/>
            <person name="Bu F."/>
            <person name="Rutten L."/>
            <person name="Van Zeijl A."/>
            <person name="Liu W."/>
            <person name="Santuari L."/>
            <person name="Cao Q."/>
            <person name="Sharma T."/>
            <person name="Shen D."/>
            <person name="Roswanjaya Y."/>
            <person name="Wardhani T."/>
            <person name="Kalhor M.S."/>
            <person name="Jansen J."/>
            <person name="Van den Hoogen J."/>
            <person name="Gungor B."/>
            <person name="Hartog M."/>
            <person name="Hontelez J."/>
            <person name="Verver J."/>
            <person name="Yang W.-C."/>
            <person name="Schijlen E."/>
            <person name="Repin R."/>
            <person name="Schilthuizen M."/>
            <person name="Schranz E."/>
            <person name="Heidstra R."/>
            <person name="Miyata K."/>
            <person name="Fedorova E."/>
            <person name="Kohlen W."/>
            <person name="Bisseling T."/>
            <person name="Smit S."/>
            <person name="Geurts R."/>
        </authorList>
    </citation>
    <scope>NUCLEOTIDE SEQUENCE [LARGE SCALE GENOMIC DNA]</scope>
    <source>
        <strain evidence="3">cv. RG33-2</strain>
    </source>
</reference>